<sequence>MHKAHENVSLMNDYETRNYESDDERSDNDAPLSSQDVQVMQGSSIVVGGGGFKIKRGNQSSSENDIVASTKMEEARDVLSRIVYSKYYFVFYVIMILMSTVLLVWNIYTRGHPRHVGFTLLEGAITTMLVVELSFRIIIQRSAFFSSVMNWVDLIIITMCTISFLLYLRSVRNSTQEEVGELIDALLIALRYSTQMLQIVLFIKNQKMRSDEVKEHYIDLTEEKFDLETPVVSTPMVEMELNSESDSDSDKNEV</sequence>
<evidence type="ECO:0000256" key="1">
    <source>
        <dbReference type="ARBA" id="ARBA00004141"/>
    </source>
</evidence>
<evidence type="ECO:0000313" key="6">
    <source>
        <dbReference type="EMBL" id="KAL0490767.1"/>
    </source>
</evidence>
<feature type="transmembrane region" description="Helical" evidence="5">
    <location>
        <begin position="120"/>
        <end position="139"/>
    </location>
</feature>
<evidence type="ECO:0000313" key="7">
    <source>
        <dbReference type="Proteomes" id="UP001431209"/>
    </source>
</evidence>
<dbReference type="Gene3D" id="1.20.120.350">
    <property type="entry name" value="Voltage-gated potassium channels. Chain C"/>
    <property type="match status" value="1"/>
</dbReference>
<feature type="transmembrane region" description="Helical" evidence="5">
    <location>
        <begin position="87"/>
        <end position="108"/>
    </location>
</feature>
<keyword evidence="2 5" id="KW-0812">Transmembrane</keyword>
<protein>
    <recommendedName>
        <fullName evidence="8">Ion transport domain-containing protein</fullName>
    </recommendedName>
</protein>
<comment type="subcellular location">
    <subcellularLocation>
        <location evidence="1">Membrane</location>
        <topology evidence="1">Multi-pass membrane protein</topology>
    </subcellularLocation>
</comment>
<name>A0AAW2ZNI3_9EUKA</name>
<dbReference type="GO" id="GO:0016020">
    <property type="term" value="C:membrane"/>
    <property type="evidence" value="ECO:0007669"/>
    <property type="project" value="UniProtKB-SubCell"/>
</dbReference>
<evidence type="ECO:0000256" key="5">
    <source>
        <dbReference type="SAM" id="Phobius"/>
    </source>
</evidence>
<evidence type="ECO:0000256" key="2">
    <source>
        <dbReference type="ARBA" id="ARBA00022692"/>
    </source>
</evidence>
<comment type="caution">
    <text evidence="6">The sequence shown here is derived from an EMBL/GenBank/DDBJ whole genome shotgun (WGS) entry which is preliminary data.</text>
</comment>
<organism evidence="6 7">
    <name type="scientific">Acrasis kona</name>
    <dbReference type="NCBI Taxonomy" id="1008807"/>
    <lineage>
        <taxon>Eukaryota</taxon>
        <taxon>Discoba</taxon>
        <taxon>Heterolobosea</taxon>
        <taxon>Tetramitia</taxon>
        <taxon>Eutetramitia</taxon>
        <taxon>Acrasidae</taxon>
        <taxon>Acrasis</taxon>
    </lineage>
</organism>
<gene>
    <name evidence="6" type="ORF">AKO1_002523</name>
</gene>
<dbReference type="InterPro" id="IPR027359">
    <property type="entry name" value="Volt_channel_dom_sf"/>
</dbReference>
<dbReference type="EMBL" id="JAOPGA020001714">
    <property type="protein sequence ID" value="KAL0490767.1"/>
    <property type="molecule type" value="Genomic_DNA"/>
</dbReference>
<feature type="transmembrane region" description="Helical" evidence="5">
    <location>
        <begin position="151"/>
        <end position="170"/>
    </location>
</feature>
<reference evidence="6 7" key="1">
    <citation type="submission" date="2024-03" db="EMBL/GenBank/DDBJ databases">
        <title>The Acrasis kona genome and developmental transcriptomes reveal deep origins of eukaryotic multicellular pathways.</title>
        <authorList>
            <person name="Sheikh S."/>
            <person name="Fu C.-J."/>
            <person name="Brown M.W."/>
            <person name="Baldauf S.L."/>
        </authorList>
    </citation>
    <scope>NUCLEOTIDE SEQUENCE [LARGE SCALE GENOMIC DNA]</scope>
    <source>
        <strain evidence="6 7">ATCC MYA-3509</strain>
    </source>
</reference>
<accession>A0AAW2ZNI3</accession>
<evidence type="ECO:0000256" key="4">
    <source>
        <dbReference type="ARBA" id="ARBA00023136"/>
    </source>
</evidence>
<keyword evidence="7" id="KW-1185">Reference proteome</keyword>
<evidence type="ECO:0000256" key="3">
    <source>
        <dbReference type="ARBA" id="ARBA00022989"/>
    </source>
</evidence>
<dbReference type="PANTHER" id="PTHR38483">
    <property type="entry name" value="CHROMOSOME 1, WHOLE GENOME SHOTGUN SEQUENCE"/>
    <property type="match status" value="1"/>
</dbReference>
<dbReference type="AlphaFoldDB" id="A0AAW2ZNI3"/>
<keyword evidence="3 5" id="KW-1133">Transmembrane helix</keyword>
<dbReference type="Proteomes" id="UP001431209">
    <property type="component" value="Unassembled WGS sequence"/>
</dbReference>
<dbReference type="PANTHER" id="PTHR38483:SF1">
    <property type="entry name" value="ION TRANSPORT DOMAIN-CONTAINING PROTEIN"/>
    <property type="match status" value="1"/>
</dbReference>
<proteinExistence type="predicted"/>
<evidence type="ECO:0008006" key="8">
    <source>
        <dbReference type="Google" id="ProtNLM"/>
    </source>
</evidence>
<keyword evidence="4 5" id="KW-0472">Membrane</keyword>